<evidence type="ECO:0000259" key="2">
    <source>
        <dbReference type="PROSITE" id="PS50041"/>
    </source>
</evidence>
<dbReference type="Proteomes" id="UP000694565">
    <property type="component" value="Unplaced"/>
</dbReference>
<reference evidence="3" key="1">
    <citation type="submission" date="2025-08" db="UniProtKB">
        <authorList>
            <consortium name="Ensembl"/>
        </authorList>
    </citation>
    <scope>IDENTIFICATION</scope>
</reference>
<dbReference type="InterPro" id="IPR016186">
    <property type="entry name" value="C-type_lectin-like/link_sf"/>
</dbReference>
<dbReference type="InterPro" id="IPR018378">
    <property type="entry name" value="C-type_lectin_CS"/>
</dbReference>
<dbReference type="GeneTree" id="ENSGT00940000181081"/>
<dbReference type="InterPro" id="IPR001304">
    <property type="entry name" value="C-type_lectin-like"/>
</dbReference>
<name>A0A8C2WJI4_CYCLU</name>
<evidence type="ECO:0000313" key="3">
    <source>
        <dbReference type="Ensembl" id="ENSCLMP00005003589.1"/>
    </source>
</evidence>
<dbReference type="PANTHER" id="PTHR22803">
    <property type="entry name" value="MANNOSE, PHOSPHOLIPASE, LECTIN RECEPTOR RELATED"/>
    <property type="match status" value="1"/>
</dbReference>
<dbReference type="Pfam" id="PF00059">
    <property type="entry name" value="Lectin_C"/>
    <property type="match status" value="1"/>
</dbReference>
<keyword evidence="1" id="KW-1015">Disulfide bond</keyword>
<organism evidence="3 4">
    <name type="scientific">Cyclopterus lumpus</name>
    <name type="common">Lumpsucker</name>
    <dbReference type="NCBI Taxonomy" id="8103"/>
    <lineage>
        <taxon>Eukaryota</taxon>
        <taxon>Metazoa</taxon>
        <taxon>Chordata</taxon>
        <taxon>Craniata</taxon>
        <taxon>Vertebrata</taxon>
        <taxon>Euteleostomi</taxon>
        <taxon>Actinopterygii</taxon>
        <taxon>Neopterygii</taxon>
        <taxon>Teleostei</taxon>
        <taxon>Neoteleostei</taxon>
        <taxon>Acanthomorphata</taxon>
        <taxon>Eupercaria</taxon>
        <taxon>Perciformes</taxon>
        <taxon>Cottioidei</taxon>
        <taxon>Cottales</taxon>
        <taxon>Cyclopteridae</taxon>
        <taxon>Cyclopterus</taxon>
    </lineage>
</organism>
<dbReference type="Gene3D" id="3.10.100.10">
    <property type="entry name" value="Mannose-Binding Protein A, subunit A"/>
    <property type="match status" value="2"/>
</dbReference>
<dbReference type="PROSITE" id="PS50041">
    <property type="entry name" value="C_TYPE_LECTIN_2"/>
    <property type="match status" value="1"/>
</dbReference>
<dbReference type="InterPro" id="IPR016187">
    <property type="entry name" value="CTDL_fold"/>
</dbReference>
<sequence>ETSQPEYFLVTCLNTLLSCQQGWREYENKCYFFSTDTKSWLDANAFCLEQSANLMSILDIHERVSLNDHGSEGVWEWSDGSPFIPYIEYDCGQVTGSSFGQWNDENCAVQRKYICKILCGPSGS</sequence>
<reference evidence="3" key="2">
    <citation type="submission" date="2025-09" db="UniProtKB">
        <authorList>
            <consortium name="Ensembl"/>
        </authorList>
    </citation>
    <scope>IDENTIFICATION</scope>
</reference>
<accession>A0A8C2WJI4</accession>
<keyword evidence="4" id="KW-1185">Reference proteome</keyword>
<protein>
    <recommendedName>
        <fullName evidence="2">C-type lectin domain-containing protein</fullName>
    </recommendedName>
</protein>
<dbReference type="PROSITE" id="PS00615">
    <property type="entry name" value="C_TYPE_LECTIN_1"/>
    <property type="match status" value="1"/>
</dbReference>
<dbReference type="SMART" id="SM00034">
    <property type="entry name" value="CLECT"/>
    <property type="match status" value="1"/>
</dbReference>
<evidence type="ECO:0000256" key="1">
    <source>
        <dbReference type="ARBA" id="ARBA00023157"/>
    </source>
</evidence>
<dbReference type="AlphaFoldDB" id="A0A8C2WJI4"/>
<feature type="domain" description="C-type lectin" evidence="2">
    <location>
        <begin position="26"/>
        <end position="116"/>
    </location>
</feature>
<dbReference type="Ensembl" id="ENSCLMT00005003920.1">
    <property type="protein sequence ID" value="ENSCLMP00005003589.1"/>
    <property type="gene ID" value="ENSCLMG00005002048.1"/>
</dbReference>
<dbReference type="SUPFAM" id="SSF56436">
    <property type="entry name" value="C-type lectin-like"/>
    <property type="match status" value="1"/>
</dbReference>
<dbReference type="InterPro" id="IPR050111">
    <property type="entry name" value="C-type_lectin/snaclec_domain"/>
</dbReference>
<evidence type="ECO:0000313" key="4">
    <source>
        <dbReference type="Proteomes" id="UP000694565"/>
    </source>
</evidence>
<proteinExistence type="predicted"/>